<keyword evidence="2" id="KW-1185">Reference proteome</keyword>
<comment type="caution">
    <text evidence="1">The sequence shown here is derived from an EMBL/GenBank/DDBJ whole genome shotgun (WGS) entry which is preliminary data.</text>
</comment>
<name>A0ACC2F5T2_DALPE</name>
<gene>
    <name evidence="1" type="ORF">DPEC_G00331530</name>
</gene>
<protein>
    <submittedName>
        <fullName evidence="1">Uncharacterized protein</fullName>
    </submittedName>
</protein>
<dbReference type="EMBL" id="CM055760">
    <property type="protein sequence ID" value="KAJ7986740.1"/>
    <property type="molecule type" value="Genomic_DNA"/>
</dbReference>
<sequence length="1334" mass="146277">MYTTQRSIQADQTGLPNLTPMVGESGHLVVKRSGSSSALIPGGGDVRSYGTKSKNPERLKAGGPKEIIVVGLRPKQFDASHSVCTMYTTQRSIQADQTGLPNLTPMVGESGHLVVKKSGSSSALIPGGGDVRNYGPMRNEVALRIPKPMVGESGHHVVQRSGPSNALVPGGRDVRGEGRKRKWKSGTGQTPEVGLVGRKRTQQPGPSRTPLPGGGDGQIYRLSSDTREGVIIKPKTVKTPKRAILVPSQLEVRDADPRTPTPVITIIIPFEDKECGICGLMLSSVGKLSIHFARFHPATKLGYQCNRCGKTGKNAHSISCHVPKCVIGSRSQSENGWRCSHCIKSFGKAMGLTQHMRHKHPAHYAETNRVKNLSQNETRSVRQSAKNTKKGGRQAPTQVTTSIMNKIINGLTKHRKPPPPQTVIRERLHEELVGLGSKGGLKLGRLTLSLGRAGRDTTLVNKTAYILINLVRRAGGGMIQRLIRKSDRLGDTMGNLGRKKSNKYRRAQQLFKSDRSKLATVLFDGIGEGSVAPTAAIALAFKNRWDGIDSYQGLGQFRSDSGADNTAFGGLVTAEEVREALTSMKGNSAAGPDGLSKKALLTWDPKGTKMAKIYSIWLTKGSVPSAVKKCRTTLIPKSLDPAVCANVSGWRPLTIGSVIMRVYSKILNNRLSRVCSISPRQRGFISAPGCSENLIVLNGLIAETRQKRLGLAVVFIDFARAFDSVSHNHILDVLSHRGVDEHIIRIIRNCYKGVTTKVAVDGEEGPTINIRIGVKQGDPLSPLLFNLALDPVIATLERGGEGCPLDGKTQVTTLAFADDLVLLSESWEGMCKNLSILEKFLEVTGLKVQPSKCHGFFLETKNGVRLVNPCEPWSIGGKAMHMVGPGESVKYLGTNISPWMGVMQPDLVDKLSNMLEALKSACLKPSQKISMLRLYAMPRLIYGADHGGVGQETLKLLDSMIRSTVKSWLHLPKCTTNGILYSKFCDGGLGITKMACQIPSIQARRLFRLWHSDDEITRRITRRVTKPAEFIKLWIKAGGRKDEVPRLEGTDNNGKARSNLERLDTSETERLESPNVEGGNLSYIKFPDWREKEFLRWMGQEVQGMGIQGFHKDKISNHWLAEPTEAGFRQRHYIAGLLLRANVYPTLETLSRGRPTNTVACRRCGLSAETCSHILGQCNSVKGSRITRHHKLCGLLAGEAERAGWNVIGEMVCRTPSGAQRRPDLVFVKDNKALLVDVTVRYEIAPDTLSLAAREKVARYKPVIPFVLNETGARSARVMGFPLGGRGKWHPANELLLKELGLGPTRRARVARLLSRRVLLYSLDILRDFYRTEH</sequence>
<organism evidence="1 2">
    <name type="scientific">Dallia pectoralis</name>
    <name type="common">Alaska blackfish</name>
    <dbReference type="NCBI Taxonomy" id="75939"/>
    <lineage>
        <taxon>Eukaryota</taxon>
        <taxon>Metazoa</taxon>
        <taxon>Chordata</taxon>
        <taxon>Craniata</taxon>
        <taxon>Vertebrata</taxon>
        <taxon>Euteleostomi</taxon>
        <taxon>Actinopterygii</taxon>
        <taxon>Neopterygii</taxon>
        <taxon>Teleostei</taxon>
        <taxon>Protacanthopterygii</taxon>
        <taxon>Esociformes</taxon>
        <taxon>Umbridae</taxon>
        <taxon>Dallia</taxon>
    </lineage>
</organism>
<evidence type="ECO:0000313" key="2">
    <source>
        <dbReference type="Proteomes" id="UP001157502"/>
    </source>
</evidence>
<evidence type="ECO:0000313" key="1">
    <source>
        <dbReference type="EMBL" id="KAJ7986740.1"/>
    </source>
</evidence>
<accession>A0ACC2F5T2</accession>
<dbReference type="Proteomes" id="UP001157502">
    <property type="component" value="Chromosome 33"/>
</dbReference>
<proteinExistence type="predicted"/>
<reference evidence="1" key="1">
    <citation type="submission" date="2021-05" db="EMBL/GenBank/DDBJ databases">
        <authorList>
            <person name="Pan Q."/>
            <person name="Jouanno E."/>
            <person name="Zahm M."/>
            <person name="Klopp C."/>
            <person name="Cabau C."/>
            <person name="Louis A."/>
            <person name="Berthelot C."/>
            <person name="Parey E."/>
            <person name="Roest Crollius H."/>
            <person name="Montfort J."/>
            <person name="Robinson-Rechavi M."/>
            <person name="Bouchez O."/>
            <person name="Lampietro C."/>
            <person name="Lopez Roques C."/>
            <person name="Donnadieu C."/>
            <person name="Postlethwait J."/>
            <person name="Bobe J."/>
            <person name="Dillon D."/>
            <person name="Chandos A."/>
            <person name="von Hippel F."/>
            <person name="Guiguen Y."/>
        </authorList>
    </citation>
    <scope>NUCLEOTIDE SEQUENCE</scope>
    <source>
        <strain evidence="1">YG-Jan2019</strain>
    </source>
</reference>